<dbReference type="CDD" id="cd01094">
    <property type="entry name" value="Alkanesulfonate_monoxygenase"/>
    <property type="match status" value="1"/>
</dbReference>
<sequence>MTEHPIQFIGMISHRPSSEIHPPSGPNFQPDYIARFAQAHEEGGFDRVLVAWHSSSPDALLVASHAAANTKRLGFMVAHRPGFIAPTLAARQFATFDQLSGGRAGIHIITGGNDAEQRQDGDFLDHAERYARTDEYVGLLRRVWTETAPFDHAGPYYRYERAFSDIRPVQSPYPPIFFGGSSEAAVAFAGKHADVYAFWGETLEQARESIRRVRRAAAEAGRDPASIRFSLSVRPVLGDTEEGAWARARGILERIRELRGERFGQGTPKPQSEGSRRLLEAAKGGAVRDRRLWTEVAAAVGAGANTTALVGTPEQVAEALLEYRALGVDTFLIRGFDPLEDAIDYGRRLLPATRALESARLRQGPPRAAA</sequence>
<dbReference type="RefSeq" id="WP_248666512.1">
    <property type="nucleotide sequence ID" value="NZ_JALPRX010000029.1"/>
</dbReference>
<dbReference type="AlphaFoldDB" id="A0A9X1Y762"/>
<name>A0A9X1Y762_9PROT</name>
<reference evidence="6" key="1">
    <citation type="submission" date="2022-04" db="EMBL/GenBank/DDBJ databases">
        <title>Roseomonas acroporae sp. nov., isolated from coral Acropora digitifera.</title>
        <authorList>
            <person name="Sun H."/>
        </authorList>
    </citation>
    <scope>NUCLEOTIDE SEQUENCE</scope>
    <source>
        <strain evidence="6">NAR14</strain>
    </source>
</reference>
<gene>
    <name evidence="6" type="ORF">M0638_08355</name>
</gene>
<evidence type="ECO:0000256" key="3">
    <source>
        <dbReference type="ARBA" id="ARBA00023002"/>
    </source>
</evidence>
<keyword evidence="4" id="KW-0503">Monooxygenase</keyword>
<protein>
    <submittedName>
        <fullName evidence="6">LLM class flavin-dependent oxidoreductase</fullName>
    </submittedName>
</protein>
<dbReference type="InterPro" id="IPR011251">
    <property type="entry name" value="Luciferase-like_dom"/>
</dbReference>
<evidence type="ECO:0000313" key="6">
    <source>
        <dbReference type="EMBL" id="MCK8784388.1"/>
    </source>
</evidence>
<dbReference type="SUPFAM" id="SSF51679">
    <property type="entry name" value="Bacterial luciferase-like"/>
    <property type="match status" value="1"/>
</dbReference>
<dbReference type="Proteomes" id="UP001139516">
    <property type="component" value="Unassembled WGS sequence"/>
</dbReference>
<dbReference type="GO" id="GO:0008726">
    <property type="term" value="F:alkanesulfonate monooxygenase activity"/>
    <property type="evidence" value="ECO:0007669"/>
    <property type="project" value="TreeGrafter"/>
</dbReference>
<dbReference type="InterPro" id="IPR050172">
    <property type="entry name" value="SsuD_RutA_monooxygenase"/>
</dbReference>
<dbReference type="GO" id="GO:0046306">
    <property type="term" value="P:alkanesulfonate catabolic process"/>
    <property type="evidence" value="ECO:0007669"/>
    <property type="project" value="TreeGrafter"/>
</dbReference>
<organism evidence="6 7">
    <name type="scientific">Roseomonas acroporae</name>
    <dbReference type="NCBI Taxonomy" id="2937791"/>
    <lineage>
        <taxon>Bacteria</taxon>
        <taxon>Pseudomonadati</taxon>
        <taxon>Pseudomonadota</taxon>
        <taxon>Alphaproteobacteria</taxon>
        <taxon>Acetobacterales</taxon>
        <taxon>Roseomonadaceae</taxon>
        <taxon>Roseomonas</taxon>
    </lineage>
</organism>
<dbReference type="PANTHER" id="PTHR42847:SF9">
    <property type="entry name" value="BLL6451 PROTEIN"/>
    <property type="match status" value="1"/>
</dbReference>
<dbReference type="Pfam" id="PF00296">
    <property type="entry name" value="Bac_luciferase"/>
    <property type="match status" value="1"/>
</dbReference>
<evidence type="ECO:0000259" key="5">
    <source>
        <dbReference type="Pfam" id="PF00296"/>
    </source>
</evidence>
<evidence type="ECO:0000256" key="2">
    <source>
        <dbReference type="ARBA" id="ARBA00022643"/>
    </source>
</evidence>
<evidence type="ECO:0000256" key="4">
    <source>
        <dbReference type="ARBA" id="ARBA00023033"/>
    </source>
</evidence>
<feature type="domain" description="Luciferase-like" evidence="5">
    <location>
        <begin position="7"/>
        <end position="330"/>
    </location>
</feature>
<proteinExistence type="predicted"/>
<comment type="caution">
    <text evidence="6">The sequence shown here is derived from an EMBL/GenBank/DDBJ whole genome shotgun (WGS) entry which is preliminary data.</text>
</comment>
<dbReference type="PANTHER" id="PTHR42847">
    <property type="entry name" value="ALKANESULFONATE MONOOXYGENASE"/>
    <property type="match status" value="1"/>
</dbReference>
<dbReference type="Gene3D" id="3.20.20.30">
    <property type="entry name" value="Luciferase-like domain"/>
    <property type="match status" value="1"/>
</dbReference>
<keyword evidence="2" id="KW-0288">FMN</keyword>
<dbReference type="EMBL" id="JALPRX010000029">
    <property type="protein sequence ID" value="MCK8784388.1"/>
    <property type="molecule type" value="Genomic_DNA"/>
</dbReference>
<keyword evidence="3" id="KW-0560">Oxidoreductase</keyword>
<evidence type="ECO:0000256" key="1">
    <source>
        <dbReference type="ARBA" id="ARBA00022630"/>
    </source>
</evidence>
<keyword evidence="1" id="KW-0285">Flavoprotein</keyword>
<accession>A0A9X1Y762</accession>
<keyword evidence="7" id="KW-1185">Reference proteome</keyword>
<dbReference type="InterPro" id="IPR036661">
    <property type="entry name" value="Luciferase-like_sf"/>
</dbReference>
<evidence type="ECO:0000313" key="7">
    <source>
        <dbReference type="Proteomes" id="UP001139516"/>
    </source>
</evidence>